<evidence type="ECO:0000313" key="2">
    <source>
        <dbReference type="Proteomes" id="UP000663873"/>
    </source>
</evidence>
<organism evidence="1 2">
    <name type="scientific">Rotaria socialis</name>
    <dbReference type="NCBI Taxonomy" id="392032"/>
    <lineage>
        <taxon>Eukaryota</taxon>
        <taxon>Metazoa</taxon>
        <taxon>Spiralia</taxon>
        <taxon>Gnathifera</taxon>
        <taxon>Rotifera</taxon>
        <taxon>Eurotatoria</taxon>
        <taxon>Bdelloidea</taxon>
        <taxon>Philodinida</taxon>
        <taxon>Philodinidae</taxon>
        <taxon>Rotaria</taxon>
    </lineage>
</organism>
<comment type="caution">
    <text evidence="1">The sequence shown here is derived from an EMBL/GenBank/DDBJ whole genome shotgun (WGS) entry which is preliminary data.</text>
</comment>
<protein>
    <submittedName>
        <fullName evidence="1">Uncharacterized protein</fullName>
    </submittedName>
</protein>
<dbReference type="EMBL" id="CAJOBP010047013">
    <property type="protein sequence ID" value="CAF4794877.1"/>
    <property type="molecule type" value="Genomic_DNA"/>
</dbReference>
<feature type="non-terminal residue" evidence="1">
    <location>
        <position position="1"/>
    </location>
</feature>
<sequence>ELTKPHLRMTLQELGLANGTELLVGDPARASSMRVIISLTSSMETTTAK</sequence>
<reference evidence="1" key="1">
    <citation type="submission" date="2021-02" db="EMBL/GenBank/DDBJ databases">
        <authorList>
            <person name="Nowell W R."/>
        </authorList>
    </citation>
    <scope>NUCLEOTIDE SEQUENCE</scope>
</reference>
<evidence type="ECO:0000313" key="1">
    <source>
        <dbReference type="EMBL" id="CAF4794877.1"/>
    </source>
</evidence>
<keyword evidence="2" id="KW-1185">Reference proteome</keyword>
<name>A0A821P1H2_9BILA</name>
<gene>
    <name evidence="1" type="ORF">UJA718_LOCUS41013</name>
</gene>
<dbReference type="AlphaFoldDB" id="A0A821P1H2"/>
<proteinExistence type="predicted"/>
<accession>A0A821P1H2</accession>
<dbReference type="Proteomes" id="UP000663873">
    <property type="component" value="Unassembled WGS sequence"/>
</dbReference>
<dbReference type="Gene3D" id="3.10.290.20">
    <property type="entry name" value="Ubiquitin-like 2 activating enzyme e1b. Chain: B, domain 3"/>
    <property type="match status" value="1"/>
</dbReference>